<keyword evidence="6" id="KW-0963">Cytoplasm</keyword>
<dbReference type="AlphaFoldDB" id="A0A0F9T260"/>
<comment type="subcellular location">
    <subcellularLocation>
        <location evidence="2">Cytoplasm</location>
    </subcellularLocation>
</comment>
<dbReference type="NCBIfam" id="TIGR01203">
    <property type="entry name" value="HGPRTase"/>
    <property type="match status" value="1"/>
</dbReference>
<dbReference type="GO" id="GO:0032263">
    <property type="term" value="P:GMP salvage"/>
    <property type="evidence" value="ECO:0007669"/>
    <property type="project" value="TreeGrafter"/>
</dbReference>
<evidence type="ECO:0000256" key="1">
    <source>
        <dbReference type="ARBA" id="ARBA00001946"/>
    </source>
</evidence>
<evidence type="ECO:0000256" key="4">
    <source>
        <dbReference type="ARBA" id="ARBA00008391"/>
    </source>
</evidence>
<comment type="similarity">
    <text evidence="4">Belongs to the purine/pyrimidine phosphoribosyltransferase family.</text>
</comment>
<dbReference type="EC" id="2.4.2.8" evidence="5"/>
<keyword evidence="10" id="KW-0660">Purine salvage</keyword>
<sequence>MTDVPYTPDAQFISQSLLHERVVQLGSDIEEHYKQAEYAPLLLIGLLKGSFIFLADLMRHITLPHTVDFMIVASYGSGMESPGWVKLGYVPPDTIYRGKHVLVVDDILDSGTTLRRVFDIIKAQEPKSVEACVLLNKNTKAGRLNHPRFTGFCMSQPAFVVGYGMDHAEGYRHLPYITRIDETKPRGISGEPV</sequence>
<evidence type="ECO:0000313" key="14">
    <source>
        <dbReference type="EMBL" id="KKN68882.1"/>
    </source>
</evidence>
<dbReference type="CDD" id="cd06223">
    <property type="entry name" value="PRTases_typeI"/>
    <property type="match status" value="1"/>
</dbReference>
<evidence type="ECO:0000256" key="5">
    <source>
        <dbReference type="ARBA" id="ARBA00011895"/>
    </source>
</evidence>
<proteinExistence type="inferred from homology"/>
<evidence type="ECO:0000256" key="12">
    <source>
        <dbReference type="ARBA" id="ARBA00022842"/>
    </source>
</evidence>
<evidence type="ECO:0000256" key="10">
    <source>
        <dbReference type="ARBA" id="ARBA00022726"/>
    </source>
</evidence>
<evidence type="ECO:0000259" key="13">
    <source>
        <dbReference type="Pfam" id="PF00156"/>
    </source>
</evidence>
<evidence type="ECO:0000256" key="3">
    <source>
        <dbReference type="ARBA" id="ARBA00004669"/>
    </source>
</evidence>
<keyword evidence="9" id="KW-0479">Metal-binding</keyword>
<organism evidence="14">
    <name type="scientific">marine sediment metagenome</name>
    <dbReference type="NCBI Taxonomy" id="412755"/>
    <lineage>
        <taxon>unclassified sequences</taxon>
        <taxon>metagenomes</taxon>
        <taxon>ecological metagenomes</taxon>
    </lineage>
</organism>
<protein>
    <recommendedName>
        <fullName evidence="5">hypoxanthine phosphoribosyltransferase</fullName>
        <ecNumber evidence="5">2.4.2.8</ecNumber>
    </recommendedName>
</protein>
<keyword evidence="7" id="KW-0328">Glycosyltransferase</keyword>
<evidence type="ECO:0000256" key="11">
    <source>
        <dbReference type="ARBA" id="ARBA00022741"/>
    </source>
</evidence>
<dbReference type="SUPFAM" id="SSF53271">
    <property type="entry name" value="PRTase-like"/>
    <property type="match status" value="1"/>
</dbReference>
<comment type="pathway">
    <text evidence="3">Purine metabolism; IMP biosynthesis via salvage pathway; IMP from hypoxanthine: step 1/1.</text>
</comment>
<dbReference type="GO" id="GO:0046100">
    <property type="term" value="P:hypoxanthine metabolic process"/>
    <property type="evidence" value="ECO:0007669"/>
    <property type="project" value="TreeGrafter"/>
</dbReference>
<dbReference type="InterPro" id="IPR005904">
    <property type="entry name" value="Hxn_phspho_trans"/>
</dbReference>
<dbReference type="InterPro" id="IPR050408">
    <property type="entry name" value="HGPRT"/>
</dbReference>
<comment type="caution">
    <text evidence="14">The sequence shown here is derived from an EMBL/GenBank/DDBJ whole genome shotgun (WGS) entry which is preliminary data.</text>
</comment>
<dbReference type="Gene3D" id="3.40.50.2020">
    <property type="match status" value="1"/>
</dbReference>
<dbReference type="GO" id="GO:0004422">
    <property type="term" value="F:hypoxanthine phosphoribosyltransferase activity"/>
    <property type="evidence" value="ECO:0007669"/>
    <property type="project" value="InterPro"/>
</dbReference>
<evidence type="ECO:0000256" key="2">
    <source>
        <dbReference type="ARBA" id="ARBA00004496"/>
    </source>
</evidence>
<dbReference type="Pfam" id="PF00156">
    <property type="entry name" value="Pribosyltran"/>
    <property type="match status" value="1"/>
</dbReference>
<dbReference type="GO" id="GO:0005829">
    <property type="term" value="C:cytosol"/>
    <property type="evidence" value="ECO:0007669"/>
    <property type="project" value="TreeGrafter"/>
</dbReference>
<keyword evidence="11" id="KW-0547">Nucleotide-binding</keyword>
<dbReference type="GO" id="GO:0032264">
    <property type="term" value="P:IMP salvage"/>
    <property type="evidence" value="ECO:0007669"/>
    <property type="project" value="TreeGrafter"/>
</dbReference>
<evidence type="ECO:0000256" key="6">
    <source>
        <dbReference type="ARBA" id="ARBA00022490"/>
    </source>
</evidence>
<accession>A0A0F9T260</accession>
<dbReference type="PANTHER" id="PTHR43340:SF1">
    <property type="entry name" value="HYPOXANTHINE PHOSPHORIBOSYLTRANSFERASE"/>
    <property type="match status" value="1"/>
</dbReference>
<dbReference type="InterPro" id="IPR029057">
    <property type="entry name" value="PRTase-like"/>
</dbReference>
<evidence type="ECO:0000256" key="9">
    <source>
        <dbReference type="ARBA" id="ARBA00022723"/>
    </source>
</evidence>
<reference evidence="14" key="1">
    <citation type="journal article" date="2015" name="Nature">
        <title>Complex archaea that bridge the gap between prokaryotes and eukaryotes.</title>
        <authorList>
            <person name="Spang A."/>
            <person name="Saw J.H."/>
            <person name="Jorgensen S.L."/>
            <person name="Zaremba-Niedzwiedzka K."/>
            <person name="Martijn J."/>
            <person name="Lind A.E."/>
            <person name="van Eijk R."/>
            <person name="Schleper C."/>
            <person name="Guy L."/>
            <person name="Ettema T.J."/>
        </authorList>
    </citation>
    <scope>NUCLEOTIDE SEQUENCE</scope>
</reference>
<comment type="cofactor">
    <cofactor evidence="1">
        <name>Mg(2+)</name>
        <dbReference type="ChEBI" id="CHEBI:18420"/>
    </cofactor>
</comment>
<gene>
    <name evidence="14" type="ORF">LCGC14_0446680</name>
</gene>
<name>A0A0F9T260_9ZZZZ</name>
<dbReference type="GO" id="GO:0000166">
    <property type="term" value="F:nucleotide binding"/>
    <property type="evidence" value="ECO:0007669"/>
    <property type="project" value="UniProtKB-KW"/>
</dbReference>
<dbReference type="GO" id="GO:0000287">
    <property type="term" value="F:magnesium ion binding"/>
    <property type="evidence" value="ECO:0007669"/>
    <property type="project" value="TreeGrafter"/>
</dbReference>
<keyword evidence="12" id="KW-0460">Magnesium</keyword>
<dbReference type="InterPro" id="IPR000836">
    <property type="entry name" value="PRTase_dom"/>
</dbReference>
<dbReference type="GO" id="GO:0006166">
    <property type="term" value="P:purine ribonucleoside salvage"/>
    <property type="evidence" value="ECO:0007669"/>
    <property type="project" value="UniProtKB-KW"/>
</dbReference>
<dbReference type="PANTHER" id="PTHR43340">
    <property type="entry name" value="HYPOXANTHINE-GUANINE PHOSPHORIBOSYLTRANSFERASE"/>
    <property type="match status" value="1"/>
</dbReference>
<evidence type="ECO:0000256" key="8">
    <source>
        <dbReference type="ARBA" id="ARBA00022679"/>
    </source>
</evidence>
<feature type="domain" description="Phosphoribosyltransferase" evidence="13">
    <location>
        <begin position="29"/>
        <end position="166"/>
    </location>
</feature>
<dbReference type="EMBL" id="LAZR01000437">
    <property type="protein sequence ID" value="KKN68882.1"/>
    <property type="molecule type" value="Genomic_DNA"/>
</dbReference>
<evidence type="ECO:0000256" key="7">
    <source>
        <dbReference type="ARBA" id="ARBA00022676"/>
    </source>
</evidence>
<dbReference type="GO" id="GO:0006178">
    <property type="term" value="P:guanine salvage"/>
    <property type="evidence" value="ECO:0007669"/>
    <property type="project" value="TreeGrafter"/>
</dbReference>
<keyword evidence="8" id="KW-0808">Transferase</keyword>